<evidence type="ECO:0000256" key="1">
    <source>
        <dbReference type="ARBA" id="ARBA00004123"/>
    </source>
</evidence>
<evidence type="ECO:0000256" key="7">
    <source>
        <dbReference type="ARBA" id="ARBA00023163"/>
    </source>
</evidence>
<evidence type="ECO:0000313" key="12">
    <source>
        <dbReference type="EMBL" id="AUW52975.1"/>
    </source>
</evidence>
<evidence type="ECO:0000256" key="3">
    <source>
        <dbReference type="ARBA" id="ARBA00022771"/>
    </source>
</evidence>
<dbReference type="InterPro" id="IPR004333">
    <property type="entry name" value="SBP_dom"/>
</dbReference>
<dbReference type="AlphaFoldDB" id="A0A2K9ZXH6"/>
<evidence type="ECO:0000256" key="2">
    <source>
        <dbReference type="ARBA" id="ARBA00022723"/>
    </source>
</evidence>
<proteinExistence type="evidence at transcript level"/>
<evidence type="ECO:0000256" key="5">
    <source>
        <dbReference type="ARBA" id="ARBA00023015"/>
    </source>
</evidence>
<reference evidence="12" key="1">
    <citation type="submission" date="2017-08" db="EMBL/GenBank/DDBJ databases">
        <title>Genome-wide identification and characterization of the SBP-box gene family in Petunia.</title>
        <authorList>
            <person name="Liu G."/>
            <person name="Zhou Q."/>
        </authorList>
    </citation>
    <scope>NUCLEOTIDE SEQUENCE</scope>
</reference>
<dbReference type="PANTHER" id="PTHR31251:SF160">
    <property type="entry name" value="SBP-TYPE DOMAIN-CONTAINING PROTEIN"/>
    <property type="match status" value="1"/>
</dbReference>
<dbReference type="PROSITE" id="PS51141">
    <property type="entry name" value="ZF_SBP"/>
    <property type="match status" value="1"/>
</dbReference>
<dbReference type="GO" id="GO:0003677">
    <property type="term" value="F:DNA binding"/>
    <property type="evidence" value="ECO:0007669"/>
    <property type="project" value="UniProtKB-KW"/>
</dbReference>
<keyword evidence="8" id="KW-0539">Nucleus</keyword>
<name>A0A2K9ZXH6_PETHY</name>
<evidence type="ECO:0000256" key="10">
    <source>
        <dbReference type="PROSITE-ProRule" id="PRU00470"/>
    </source>
</evidence>
<keyword evidence="4" id="KW-0862">Zinc</keyword>
<evidence type="ECO:0000256" key="9">
    <source>
        <dbReference type="ARBA" id="ARBA00056472"/>
    </source>
</evidence>
<dbReference type="GO" id="GO:0008270">
    <property type="term" value="F:zinc ion binding"/>
    <property type="evidence" value="ECO:0007669"/>
    <property type="project" value="UniProtKB-KW"/>
</dbReference>
<dbReference type="PANTHER" id="PTHR31251">
    <property type="entry name" value="SQUAMOSA PROMOTER-BINDING-LIKE PROTEIN 4"/>
    <property type="match status" value="1"/>
</dbReference>
<keyword evidence="7" id="KW-0804">Transcription</keyword>
<dbReference type="InterPro" id="IPR044817">
    <property type="entry name" value="SBP-like"/>
</dbReference>
<dbReference type="Pfam" id="PF03110">
    <property type="entry name" value="SBP"/>
    <property type="match status" value="1"/>
</dbReference>
<dbReference type="Gene3D" id="4.10.1100.10">
    <property type="entry name" value="Transcription factor, SBP-box domain"/>
    <property type="match status" value="1"/>
</dbReference>
<dbReference type="FunFam" id="4.10.1100.10:FF:000001">
    <property type="entry name" value="Squamosa promoter-binding-like protein 14"/>
    <property type="match status" value="1"/>
</dbReference>
<keyword evidence="2" id="KW-0479">Metal-binding</keyword>
<evidence type="ECO:0000256" key="6">
    <source>
        <dbReference type="ARBA" id="ARBA00023125"/>
    </source>
</evidence>
<protein>
    <submittedName>
        <fullName evidence="12">Squamosa promoter binding-like protein 6c</fullName>
    </submittedName>
</protein>
<keyword evidence="6" id="KW-0238">DNA-binding</keyword>
<dbReference type="SUPFAM" id="SSF103612">
    <property type="entry name" value="SBT domain"/>
    <property type="match status" value="1"/>
</dbReference>
<accession>A0A2K9ZXH6</accession>
<evidence type="ECO:0000259" key="11">
    <source>
        <dbReference type="PROSITE" id="PS51141"/>
    </source>
</evidence>
<keyword evidence="5" id="KW-0805">Transcription regulation</keyword>
<comment type="function">
    <text evidence="9">Probable transcriptional factor. Binds to the promoter of the SQUAMOSA gene.</text>
</comment>
<sequence length="520" mass="57098">MESWSFVSGGSGFVSEESVSLDNGIERGRNGVISWELSTPCSFGSTVVNSSQEGIGNQEFPELDTQNNHIRDVLVNKFGDGRVFSSVTAPHSAFSMESESTSKLSRSVVESNCRDPSVIDLELGRFSDLKDAQSLISSKIVTSLTSNVPAKRMRAGGLNCHAPYCQVQGCGKDLSSSKDYHKRHKVCEVHSKTAKVIVNGIDQRFCQQCSRFHLLGDFDDGKRSCRKRLAGHNERRRKSHTGSRFRANSFAMPSSLCQNVLGSSLLHQPKYEMDWYKNVKVEDTADYSPSANGHSQPKSVFTSYHAEKQCPPLHDKGINALTRSKIDEISKSYVHDMGRSDFVTRSLSTSIGGGEVLHVLDSTSTIQGLSGISNSSSAHSLLSSQSQDSSNHSSLIPTAHHLITPSSNARYNVTHISEKLLGVGQQTLSTRVIDTFNSTAVNSAETSLEQILVSHSSIDCSINRIIQGSEYINTKNKLPCADGLTIDLLQLSSQLHRVEHQRSFMQLKQGINTRNTRANR</sequence>
<keyword evidence="3 10" id="KW-0863">Zinc-finger</keyword>
<dbReference type="GO" id="GO:0005634">
    <property type="term" value="C:nucleus"/>
    <property type="evidence" value="ECO:0007669"/>
    <property type="project" value="UniProtKB-SubCell"/>
</dbReference>
<dbReference type="InterPro" id="IPR036893">
    <property type="entry name" value="SBP_sf"/>
</dbReference>
<evidence type="ECO:0000256" key="4">
    <source>
        <dbReference type="ARBA" id="ARBA00022833"/>
    </source>
</evidence>
<comment type="subcellular location">
    <subcellularLocation>
        <location evidence="1">Nucleus</location>
    </subcellularLocation>
</comment>
<dbReference type="EMBL" id="MF580477">
    <property type="protein sequence ID" value="AUW52975.1"/>
    <property type="molecule type" value="mRNA"/>
</dbReference>
<gene>
    <name evidence="12" type="primary">SPL6c</name>
</gene>
<feature type="domain" description="SBP-type" evidence="11">
    <location>
        <begin position="162"/>
        <end position="239"/>
    </location>
</feature>
<organism evidence="12">
    <name type="scientific">Petunia hybrida</name>
    <name type="common">Petunia</name>
    <dbReference type="NCBI Taxonomy" id="4102"/>
    <lineage>
        <taxon>Eukaryota</taxon>
        <taxon>Viridiplantae</taxon>
        <taxon>Streptophyta</taxon>
        <taxon>Embryophyta</taxon>
        <taxon>Tracheophyta</taxon>
        <taxon>Spermatophyta</taxon>
        <taxon>Magnoliopsida</taxon>
        <taxon>eudicotyledons</taxon>
        <taxon>Gunneridae</taxon>
        <taxon>Pentapetalae</taxon>
        <taxon>asterids</taxon>
        <taxon>lamiids</taxon>
        <taxon>Solanales</taxon>
        <taxon>Solanaceae</taxon>
        <taxon>Petunioideae</taxon>
        <taxon>Petunia</taxon>
    </lineage>
</organism>
<evidence type="ECO:0000256" key="8">
    <source>
        <dbReference type="ARBA" id="ARBA00023242"/>
    </source>
</evidence>